<name>A0A4P9WU41_9FUNG</name>
<evidence type="ECO:0000313" key="3">
    <source>
        <dbReference type="Proteomes" id="UP000268535"/>
    </source>
</evidence>
<keyword evidence="1" id="KW-0472">Membrane</keyword>
<accession>A0A4P9WU41</accession>
<dbReference type="EMBL" id="ML009576">
    <property type="protein sequence ID" value="RKO96841.1"/>
    <property type="molecule type" value="Genomic_DNA"/>
</dbReference>
<proteinExistence type="predicted"/>
<evidence type="ECO:0000313" key="2">
    <source>
        <dbReference type="EMBL" id="RKO96841.1"/>
    </source>
</evidence>
<reference evidence="3" key="1">
    <citation type="journal article" date="2018" name="Nat. Microbiol.">
        <title>Leveraging single-cell genomics to expand the fungal tree of life.</title>
        <authorList>
            <person name="Ahrendt S.R."/>
            <person name="Quandt C.A."/>
            <person name="Ciobanu D."/>
            <person name="Clum A."/>
            <person name="Salamov A."/>
            <person name="Andreopoulos B."/>
            <person name="Cheng J.F."/>
            <person name="Woyke T."/>
            <person name="Pelin A."/>
            <person name="Henrissat B."/>
            <person name="Reynolds N.K."/>
            <person name="Benny G.L."/>
            <person name="Smith M.E."/>
            <person name="James T.Y."/>
            <person name="Grigoriev I.V."/>
        </authorList>
    </citation>
    <scope>NUCLEOTIDE SEQUENCE [LARGE SCALE GENOMIC DNA]</scope>
    <source>
        <strain evidence="3">ATCC 52028</strain>
    </source>
</reference>
<keyword evidence="1" id="KW-1133">Transmembrane helix</keyword>
<keyword evidence="1" id="KW-0812">Transmembrane</keyword>
<dbReference type="Proteomes" id="UP000268535">
    <property type="component" value="Unassembled WGS sequence"/>
</dbReference>
<protein>
    <submittedName>
        <fullName evidence="2">Uncharacterized protein</fullName>
    </submittedName>
</protein>
<organism evidence="2 3">
    <name type="scientific">Caulochytrium protostelioides</name>
    <dbReference type="NCBI Taxonomy" id="1555241"/>
    <lineage>
        <taxon>Eukaryota</taxon>
        <taxon>Fungi</taxon>
        <taxon>Fungi incertae sedis</taxon>
        <taxon>Chytridiomycota</taxon>
        <taxon>Chytridiomycota incertae sedis</taxon>
        <taxon>Chytridiomycetes</taxon>
        <taxon>Caulochytriales</taxon>
        <taxon>Caulochytriaceae</taxon>
        <taxon>Caulochytrium</taxon>
    </lineage>
</organism>
<feature type="transmembrane region" description="Helical" evidence="1">
    <location>
        <begin position="64"/>
        <end position="83"/>
    </location>
</feature>
<dbReference type="AlphaFoldDB" id="A0A4P9WU41"/>
<sequence>MANRRTMKKHPLKVIQNNNLIPTATGGHITGLVIPYHFRLSDSSYTMSICETRTRSASQRHHGAWRRSWLGIAVLLVLASLTLPRGRALPVVLLQASEAPVQSASRLSLETVQAVVDAVAQKASVLAEQVYTIVAYDETGSAPSYAWTTKASLANLTATVRNPKRHLARRDIVTDPGAFGVGTNTTLRFAVGSSFIVDMQCAPSPTRNDASIMTAFCSEAYGSVHRAISRIAQTVDLTHPVWISMNVYSFCQQRLDMADPNASVAAVCDDVDSVLGSAGPTAWYAFSPQSAAALGVWSNVTYPSSLVRQHIPDDAVFGDSSFTSNNVVYDIVANFNADFAWWFPKNDDTDAGYADFINGFMGKLGRSSVPLPFPARVSQATMTWNKRWCTSLSTAWASLPRGIRI</sequence>
<evidence type="ECO:0000256" key="1">
    <source>
        <dbReference type="SAM" id="Phobius"/>
    </source>
</evidence>
<gene>
    <name evidence="2" type="ORF">CAUPRSCDRAFT_11461</name>
</gene>